<sequence length="544" mass="55826">MSTTPAPRAGRREWIGLVALALPTVLLSMDLTVLHLAVPMISADLDPSAAQLLWITDIYGFTLAGFLICMGTLGDRVGRRRLLLIGGVAFGAASVLAALSTSATMLIVTRALLGIAASTLMPSTLSLIRNMFLDARQRSVAIGVWMTSFMVGALAGPLVGGALLGSFWWGSVFLLAVPVMVLLLIVGPLVLPEYRNEDAGRLDLPSALLSLLAVLSVVYGAKKTASDGLGPVPLAFLLAGLALGTVFVRRQRALSTPFLDLNLFRSRSFNTALTAMTLSTLMMMGINLLVAQYLQLVADLPPFTAGLWMMPMTVMAMIAVMISTTLVRTVRPAVIIAAGLAVSAVGFFLLTRLDGSSGVGMIVTASVVFAAGLSPAGVLSTDILVGSAPPERAGEASAVQETSTEFGGALGLALLGSVFNAAYQTEIGDRAPSAAPDAAVGDTLGGTLAAVEQYGETAWTGPLVDAARQSFTDAFHVTALVCVAIALATAALVAVFLRQAPATGEAPSDGAPSDDVPSDDVPSGDGEESGTPTAREATVGPGAG</sequence>
<protein>
    <submittedName>
        <fullName evidence="11">MFS transporter</fullName>
    </submittedName>
</protein>
<dbReference type="InterPro" id="IPR020846">
    <property type="entry name" value="MFS_dom"/>
</dbReference>
<dbReference type="SUPFAM" id="SSF103473">
    <property type="entry name" value="MFS general substrate transporter"/>
    <property type="match status" value="1"/>
</dbReference>
<feature type="transmembrane region" description="Helical" evidence="9">
    <location>
        <begin position="269"/>
        <end position="294"/>
    </location>
</feature>
<evidence type="ECO:0000256" key="7">
    <source>
        <dbReference type="ARBA" id="ARBA00023251"/>
    </source>
</evidence>
<evidence type="ECO:0000313" key="12">
    <source>
        <dbReference type="Proteomes" id="UP001365781"/>
    </source>
</evidence>
<dbReference type="Pfam" id="PF07690">
    <property type="entry name" value="MFS_1"/>
    <property type="match status" value="1"/>
</dbReference>
<dbReference type="Gene3D" id="1.20.1250.20">
    <property type="entry name" value="MFS general substrate transporter like domains"/>
    <property type="match status" value="1"/>
</dbReference>
<feature type="transmembrane region" description="Helical" evidence="9">
    <location>
        <begin position="334"/>
        <end position="353"/>
    </location>
</feature>
<evidence type="ECO:0000256" key="8">
    <source>
        <dbReference type="SAM" id="MobiDB-lite"/>
    </source>
</evidence>
<dbReference type="PANTHER" id="PTHR42718:SF47">
    <property type="entry name" value="METHYL VIOLOGEN RESISTANCE PROTEIN SMVA"/>
    <property type="match status" value="1"/>
</dbReference>
<dbReference type="CDD" id="cd17321">
    <property type="entry name" value="MFS_MMR_MDR_like"/>
    <property type="match status" value="1"/>
</dbReference>
<feature type="transmembrane region" description="Helical" evidence="9">
    <location>
        <begin position="49"/>
        <end position="70"/>
    </location>
</feature>
<evidence type="ECO:0000256" key="9">
    <source>
        <dbReference type="SAM" id="Phobius"/>
    </source>
</evidence>
<evidence type="ECO:0000256" key="1">
    <source>
        <dbReference type="ARBA" id="ARBA00004651"/>
    </source>
</evidence>
<organism evidence="11 12">
    <name type="scientific">Streptomyces brasiliscabiei</name>
    <dbReference type="NCBI Taxonomy" id="2736302"/>
    <lineage>
        <taxon>Bacteria</taxon>
        <taxon>Bacillati</taxon>
        <taxon>Actinomycetota</taxon>
        <taxon>Actinomycetes</taxon>
        <taxon>Kitasatosporales</taxon>
        <taxon>Streptomycetaceae</taxon>
        <taxon>Streptomyces</taxon>
    </lineage>
</organism>
<keyword evidence="3" id="KW-1003">Cell membrane</keyword>
<evidence type="ECO:0000256" key="6">
    <source>
        <dbReference type="ARBA" id="ARBA00023136"/>
    </source>
</evidence>
<evidence type="ECO:0000256" key="3">
    <source>
        <dbReference type="ARBA" id="ARBA00022475"/>
    </source>
</evidence>
<evidence type="ECO:0000256" key="4">
    <source>
        <dbReference type="ARBA" id="ARBA00022692"/>
    </source>
</evidence>
<feature type="transmembrane region" description="Helical" evidence="9">
    <location>
        <begin position="202"/>
        <end position="222"/>
    </location>
</feature>
<name>A0ABU8GPL1_9ACTN</name>
<keyword evidence="4 9" id="KW-0812">Transmembrane</keyword>
<keyword evidence="6 9" id="KW-0472">Membrane</keyword>
<proteinExistence type="predicted"/>
<dbReference type="Gene3D" id="1.20.1720.10">
    <property type="entry name" value="Multidrug resistance protein D"/>
    <property type="match status" value="1"/>
</dbReference>
<dbReference type="Proteomes" id="UP001365781">
    <property type="component" value="Unassembled WGS sequence"/>
</dbReference>
<comment type="subcellular location">
    <subcellularLocation>
        <location evidence="1">Cell membrane</location>
        <topology evidence="1">Multi-pass membrane protein</topology>
    </subcellularLocation>
</comment>
<dbReference type="PANTHER" id="PTHR42718">
    <property type="entry name" value="MAJOR FACILITATOR SUPERFAMILY MULTIDRUG TRANSPORTER MFSC"/>
    <property type="match status" value="1"/>
</dbReference>
<feature type="transmembrane region" description="Helical" evidence="9">
    <location>
        <begin position="474"/>
        <end position="497"/>
    </location>
</feature>
<feature type="region of interest" description="Disordered" evidence="8">
    <location>
        <begin position="503"/>
        <end position="544"/>
    </location>
</feature>
<dbReference type="InterPro" id="IPR011701">
    <property type="entry name" value="MFS"/>
</dbReference>
<feature type="domain" description="Major facilitator superfamily (MFS) profile" evidence="10">
    <location>
        <begin position="16"/>
        <end position="502"/>
    </location>
</feature>
<dbReference type="PROSITE" id="PS50850">
    <property type="entry name" value="MFS"/>
    <property type="match status" value="1"/>
</dbReference>
<dbReference type="EMBL" id="JBBAYM010000034">
    <property type="protein sequence ID" value="MEI5615112.1"/>
    <property type="molecule type" value="Genomic_DNA"/>
</dbReference>
<feature type="transmembrane region" description="Helical" evidence="9">
    <location>
        <begin position="359"/>
        <end position="385"/>
    </location>
</feature>
<dbReference type="RefSeq" id="WP_336541808.1">
    <property type="nucleotide sequence ID" value="NZ_JBBAYL010000027.1"/>
</dbReference>
<feature type="transmembrane region" description="Helical" evidence="9">
    <location>
        <begin position="228"/>
        <end position="248"/>
    </location>
</feature>
<evidence type="ECO:0000259" key="10">
    <source>
        <dbReference type="PROSITE" id="PS50850"/>
    </source>
</evidence>
<feature type="transmembrane region" description="Helical" evidence="9">
    <location>
        <begin position="306"/>
        <end position="327"/>
    </location>
</feature>
<dbReference type="InterPro" id="IPR036259">
    <property type="entry name" value="MFS_trans_sf"/>
</dbReference>
<evidence type="ECO:0000256" key="5">
    <source>
        <dbReference type="ARBA" id="ARBA00022989"/>
    </source>
</evidence>
<keyword evidence="7" id="KW-0046">Antibiotic resistance</keyword>
<reference evidence="11 12" key="1">
    <citation type="submission" date="2024-03" db="EMBL/GenBank/DDBJ databases">
        <title>First Report of Pectobacterium brasiliscabiei causing potato scab in china.</title>
        <authorList>
            <person name="Handique U."/>
        </authorList>
    </citation>
    <scope>NUCLEOTIDE SEQUENCE [LARGE SCALE GENOMIC DNA]</scope>
    <source>
        <strain evidence="11 12">ZRIMU1503</strain>
    </source>
</reference>
<feature type="transmembrane region" description="Helical" evidence="9">
    <location>
        <begin position="140"/>
        <end position="160"/>
    </location>
</feature>
<gene>
    <name evidence="11" type="ORF">WB403_38925</name>
</gene>
<evidence type="ECO:0000313" key="11">
    <source>
        <dbReference type="EMBL" id="MEI5615112.1"/>
    </source>
</evidence>
<keyword evidence="12" id="KW-1185">Reference proteome</keyword>
<keyword evidence="2" id="KW-0813">Transport</keyword>
<feature type="transmembrane region" description="Helical" evidence="9">
    <location>
        <begin position="82"/>
        <end position="101"/>
    </location>
</feature>
<accession>A0ABU8GPL1</accession>
<feature type="transmembrane region" description="Helical" evidence="9">
    <location>
        <begin position="166"/>
        <end position="190"/>
    </location>
</feature>
<feature type="transmembrane region" description="Helical" evidence="9">
    <location>
        <begin position="14"/>
        <end position="37"/>
    </location>
</feature>
<keyword evidence="5 9" id="KW-1133">Transmembrane helix</keyword>
<feature type="compositionally biased region" description="Low complexity" evidence="8">
    <location>
        <begin position="506"/>
        <end position="524"/>
    </location>
</feature>
<comment type="caution">
    <text evidence="11">The sequence shown here is derived from an EMBL/GenBank/DDBJ whole genome shotgun (WGS) entry which is preliminary data.</text>
</comment>
<evidence type="ECO:0000256" key="2">
    <source>
        <dbReference type="ARBA" id="ARBA00022448"/>
    </source>
</evidence>
<feature type="transmembrane region" description="Helical" evidence="9">
    <location>
        <begin position="107"/>
        <end position="128"/>
    </location>
</feature>